<name>A0A397WMZ0_9ARCH</name>
<dbReference type="EMBL" id="MWMI01000003">
    <property type="protein sequence ID" value="RIB35282.1"/>
    <property type="molecule type" value="Genomic_DNA"/>
</dbReference>
<dbReference type="NCBIfam" id="TIGR00451">
    <property type="entry name" value="unchar_dom_2"/>
    <property type="match status" value="1"/>
</dbReference>
<dbReference type="InterPro" id="IPR002478">
    <property type="entry name" value="PUA"/>
</dbReference>
<dbReference type="InterPro" id="IPR015947">
    <property type="entry name" value="PUA-like_sf"/>
</dbReference>
<proteinExistence type="predicted"/>
<dbReference type="PROSITE" id="PS50890">
    <property type="entry name" value="PUA"/>
    <property type="match status" value="1"/>
</dbReference>
<organism evidence="2 3">
    <name type="scientific">Candidatus Nanoclepta minutus</name>
    <dbReference type="NCBI Taxonomy" id="1940235"/>
    <lineage>
        <taxon>Archaea</taxon>
        <taxon>Nanobdellota</taxon>
        <taxon>Candidatus Nanoclepta</taxon>
    </lineage>
</organism>
<dbReference type="InterPro" id="IPR016437">
    <property type="entry name" value="MCT-1/Tma20"/>
</dbReference>
<dbReference type="InterPro" id="IPR004521">
    <property type="entry name" value="Uncharacterised_CHP00451"/>
</dbReference>
<dbReference type="Pfam" id="PF01472">
    <property type="entry name" value="PUA"/>
    <property type="match status" value="1"/>
</dbReference>
<dbReference type="SMART" id="SM00359">
    <property type="entry name" value="PUA"/>
    <property type="match status" value="1"/>
</dbReference>
<evidence type="ECO:0000259" key="1">
    <source>
        <dbReference type="SMART" id="SM00359"/>
    </source>
</evidence>
<dbReference type="InterPro" id="IPR015266">
    <property type="entry name" value="DUF1947"/>
</dbReference>
<dbReference type="AlphaFoldDB" id="A0A397WMZ0"/>
<dbReference type="GO" id="GO:0003723">
    <property type="term" value="F:RNA binding"/>
    <property type="evidence" value="ECO:0007669"/>
    <property type="project" value="InterPro"/>
</dbReference>
<gene>
    <name evidence="2" type="ORF">BXU00_01990</name>
</gene>
<dbReference type="Pfam" id="PF09183">
    <property type="entry name" value="DUF1947"/>
    <property type="match status" value="1"/>
</dbReference>
<comment type="caution">
    <text evidence="2">The sequence shown here is derived from an EMBL/GenBank/DDBJ whole genome shotgun (WGS) entry which is preliminary data.</text>
</comment>
<sequence>MKFLSNKEKRNLINKLESILKVELNELKKEEIIYDEKAKVYISNKLPIAFEKNNELYPTIFLIVEKDIEIPYIIVNDGAKERILNGADVFRPGIIEFSENIKKGDIVLILSKDNEILGIGVSLMDYNEIRSIEKGKVIENVHYFGDKITEIYKSLNK</sequence>
<dbReference type="InterPro" id="IPR022430">
    <property type="entry name" value="CHP03684"/>
</dbReference>
<reference evidence="2 3" key="1">
    <citation type="journal article" date="2018" name="Syst. Appl. Microbiol.">
        <title>A new symbiotic nanoarchaeote (Candidatus Nanoclepta minutus) and its host (Zestosphaera tikiterensis gen. nov., sp. nov.) from a New Zealand hot spring.</title>
        <authorList>
            <person name="St John E."/>
            <person name="Liu Y."/>
            <person name="Podar M."/>
            <person name="Stott M.B."/>
            <person name="Meneghin J."/>
            <person name="Chen Z."/>
            <person name="Lagutin K."/>
            <person name="Mitchell K."/>
            <person name="Reysenbach A.L."/>
        </authorList>
    </citation>
    <scope>NUCLEOTIDE SEQUENCE [LARGE SCALE GENOMIC DNA]</scope>
    <source>
        <strain evidence="2">NZ3</strain>
    </source>
</reference>
<dbReference type="PANTHER" id="PTHR22798">
    <property type="entry name" value="MCT-1 PROTEIN"/>
    <property type="match status" value="1"/>
</dbReference>
<feature type="domain" description="PUA" evidence="1">
    <location>
        <begin position="71"/>
        <end position="145"/>
    </location>
</feature>
<evidence type="ECO:0000313" key="2">
    <source>
        <dbReference type="EMBL" id="RIB35282.1"/>
    </source>
</evidence>
<protein>
    <recommendedName>
        <fullName evidence="1">PUA domain-containing protein</fullName>
    </recommendedName>
</protein>
<dbReference type="Proteomes" id="UP000266622">
    <property type="component" value="Unassembled WGS sequence"/>
</dbReference>
<dbReference type="SUPFAM" id="SSF88697">
    <property type="entry name" value="PUA domain-like"/>
    <property type="match status" value="1"/>
</dbReference>
<dbReference type="NCBIfam" id="TIGR03684">
    <property type="entry name" value="arCOG00985"/>
    <property type="match status" value="1"/>
</dbReference>
<dbReference type="PIRSF" id="PIRSF005067">
    <property type="entry name" value="Tma_RNA-bind_prd"/>
    <property type="match status" value="1"/>
</dbReference>
<dbReference type="PANTHER" id="PTHR22798:SF0">
    <property type="entry name" value="MALIGNANT T-CELL-AMPLIFIED SEQUENCE 1"/>
    <property type="match status" value="1"/>
</dbReference>
<dbReference type="Gene3D" id="3.10.400.20">
    <property type="match status" value="1"/>
</dbReference>
<dbReference type="GO" id="GO:0001731">
    <property type="term" value="P:formation of translation preinitiation complex"/>
    <property type="evidence" value="ECO:0007669"/>
    <property type="project" value="TreeGrafter"/>
</dbReference>
<accession>A0A397WMZ0</accession>
<evidence type="ECO:0000313" key="3">
    <source>
        <dbReference type="Proteomes" id="UP000266622"/>
    </source>
</evidence>